<dbReference type="Proteomes" id="UP001149074">
    <property type="component" value="Unassembled WGS sequence"/>
</dbReference>
<protein>
    <recommendedName>
        <fullName evidence="3">F-box domain-containing protein</fullName>
    </recommendedName>
</protein>
<reference evidence="1" key="1">
    <citation type="submission" date="2022-11" db="EMBL/GenBank/DDBJ databases">
        <authorList>
            <person name="Petersen C."/>
        </authorList>
    </citation>
    <scope>NUCLEOTIDE SEQUENCE</scope>
    <source>
        <strain evidence="1">IBT 30761</strain>
    </source>
</reference>
<dbReference type="EMBL" id="JAPQKI010000002">
    <property type="protein sequence ID" value="KAJ5111490.1"/>
    <property type="molecule type" value="Genomic_DNA"/>
</dbReference>
<evidence type="ECO:0000313" key="2">
    <source>
        <dbReference type="Proteomes" id="UP001149074"/>
    </source>
</evidence>
<comment type="caution">
    <text evidence="1">The sequence shown here is derived from an EMBL/GenBank/DDBJ whole genome shotgun (WGS) entry which is preliminary data.</text>
</comment>
<gene>
    <name evidence="1" type="ORF">N7532_002025</name>
</gene>
<evidence type="ECO:0000313" key="1">
    <source>
        <dbReference type="EMBL" id="KAJ5111490.1"/>
    </source>
</evidence>
<sequence length="435" mass="50183">MSNGIWGEKVFKEWLEDEKQWRLITDIRAWSDEDMTRHLSRDPMYLSAHLISSHTAGYREYITSDLPEQSYGLGTLDKFPGEILDYILGCLEPDWLETFGRTCKLARYFSAHQTGLVMLRKWAPMVPPIIRCVGLGRDHSINQIICEFRYAYCRSCGLRGTLLFLPTCERLCENCAYYNQAYWGIEIFRAIKAFALPATFVHKLPIMLSTKYVWLGSEPLCQKIDPTEFVAVKSVKAAALKVHGTQKNLDLEAENIIPDRFRRPTTLDMNESIRYRFFRVANLDPLNADMALLKSLPETHDPMPPWEGYYGRTTTLLPTLPHGSKKPLQTYRCAGCWSICSSPFEITSQQYEMLGVDPDARTFDKARILCGRTSLTYTVEELRRHVAGCFGAKLLMYRQSVLEKKRKEKKEDKYAFLLTRPRKPNNWVNLLGPSL</sequence>
<keyword evidence="2" id="KW-1185">Reference proteome</keyword>
<dbReference type="GeneID" id="81353498"/>
<dbReference type="RefSeq" id="XP_056479560.1">
    <property type="nucleotide sequence ID" value="XM_056614519.1"/>
</dbReference>
<organism evidence="1 2">
    <name type="scientific">Penicillium argentinense</name>
    <dbReference type="NCBI Taxonomy" id="1131581"/>
    <lineage>
        <taxon>Eukaryota</taxon>
        <taxon>Fungi</taxon>
        <taxon>Dikarya</taxon>
        <taxon>Ascomycota</taxon>
        <taxon>Pezizomycotina</taxon>
        <taxon>Eurotiomycetes</taxon>
        <taxon>Eurotiomycetidae</taxon>
        <taxon>Eurotiales</taxon>
        <taxon>Aspergillaceae</taxon>
        <taxon>Penicillium</taxon>
    </lineage>
</organism>
<reference evidence="1" key="2">
    <citation type="journal article" date="2023" name="IMA Fungus">
        <title>Comparative genomic study of the Penicillium genus elucidates a diverse pangenome and 15 lateral gene transfer events.</title>
        <authorList>
            <person name="Petersen C."/>
            <person name="Sorensen T."/>
            <person name="Nielsen M.R."/>
            <person name="Sondergaard T.E."/>
            <person name="Sorensen J.L."/>
            <person name="Fitzpatrick D.A."/>
            <person name="Frisvad J.C."/>
            <person name="Nielsen K.L."/>
        </authorList>
    </citation>
    <scope>NUCLEOTIDE SEQUENCE</scope>
    <source>
        <strain evidence="1">IBT 30761</strain>
    </source>
</reference>
<evidence type="ECO:0008006" key="3">
    <source>
        <dbReference type="Google" id="ProtNLM"/>
    </source>
</evidence>
<proteinExistence type="predicted"/>
<dbReference type="OrthoDB" id="2687876at2759"/>
<name>A0A9W9G3K0_9EURO</name>
<accession>A0A9W9G3K0</accession>
<dbReference type="AlphaFoldDB" id="A0A9W9G3K0"/>